<protein>
    <recommendedName>
        <fullName evidence="4">Protein SSUH2 homolog</fullName>
    </recommendedName>
</protein>
<feature type="region of interest" description="Disordered" evidence="1">
    <location>
        <begin position="47"/>
        <end position="76"/>
    </location>
</feature>
<dbReference type="InterPro" id="IPR052789">
    <property type="entry name" value="SSUH2_homolog"/>
</dbReference>
<feature type="compositionally biased region" description="Pro residues" evidence="1">
    <location>
        <begin position="58"/>
        <end position="71"/>
    </location>
</feature>
<accession>A0AA88TNI1</accession>
<dbReference type="AlphaFoldDB" id="A0AA88TNI1"/>
<dbReference type="PANTHER" id="PTHR48465">
    <property type="entry name" value="PROTEIN SSUH2 HOMOLOG"/>
    <property type="match status" value="1"/>
</dbReference>
<evidence type="ECO:0000313" key="2">
    <source>
        <dbReference type="EMBL" id="KAK2898230.1"/>
    </source>
</evidence>
<dbReference type="EMBL" id="JAUYZG010000009">
    <property type="protein sequence ID" value="KAK2898230.1"/>
    <property type="molecule type" value="Genomic_DNA"/>
</dbReference>
<comment type="caution">
    <text evidence="2">The sequence shown here is derived from an EMBL/GenBank/DDBJ whole genome shotgun (WGS) entry which is preliminary data.</text>
</comment>
<reference evidence="2" key="1">
    <citation type="submission" date="2023-08" db="EMBL/GenBank/DDBJ databases">
        <title>Chromosome-level Genome Assembly of mud carp (Cirrhinus molitorella).</title>
        <authorList>
            <person name="Liu H."/>
        </authorList>
    </citation>
    <scope>NUCLEOTIDE SEQUENCE</scope>
    <source>
        <strain evidence="2">Prfri</strain>
        <tissue evidence="2">Muscle</tissue>
    </source>
</reference>
<dbReference type="PANTHER" id="PTHR48465:SF1">
    <property type="entry name" value="PROTEIN SSUH2 HOMOLOG"/>
    <property type="match status" value="1"/>
</dbReference>
<evidence type="ECO:0000256" key="1">
    <source>
        <dbReference type="SAM" id="MobiDB-lite"/>
    </source>
</evidence>
<sequence length="381" mass="41657">MQRPNVSNDGIINPVYGLTFSAPVMAAGPAPPANMFNTVPGYEGTLAGGGKKHASGYLPPPMPSAPMPAPEQAPRSPDWHIPRISEDSAREAFATYVSSKCCYSSAPVREGVITNMEPFNTYRYRLETFTESRSTEWSQEPFKGQVLDAGAQPAPGPWQIAAQAPAFFQDHKQTVKVPYTSSIKNCHMCQGVGRKPCTTCAGAGTKPCRMCNGSGHRESNDRCMHCNGCGHEKCSSCSGNGTCQCDTCQGKGKLLVFINLNVKWSTEKDEFVAQDTSGLAAKRLGTVTGKELFKDAQFMVYPVAGFPDVSVAQASERLVGDHRVKYAQTSRILQQRQTIELIPITKVNYMWKGKPYLYYVYGNEFKVYTADYPATCCCSII</sequence>
<dbReference type="Proteomes" id="UP001187343">
    <property type="component" value="Unassembled WGS sequence"/>
</dbReference>
<gene>
    <name evidence="2" type="ORF">Q8A67_009648</name>
</gene>
<evidence type="ECO:0000313" key="3">
    <source>
        <dbReference type="Proteomes" id="UP001187343"/>
    </source>
</evidence>
<evidence type="ECO:0008006" key="4">
    <source>
        <dbReference type="Google" id="ProtNLM"/>
    </source>
</evidence>
<name>A0AA88TNI1_9TELE</name>
<organism evidence="2 3">
    <name type="scientific">Cirrhinus molitorella</name>
    <name type="common">mud carp</name>
    <dbReference type="NCBI Taxonomy" id="172907"/>
    <lineage>
        <taxon>Eukaryota</taxon>
        <taxon>Metazoa</taxon>
        <taxon>Chordata</taxon>
        <taxon>Craniata</taxon>
        <taxon>Vertebrata</taxon>
        <taxon>Euteleostomi</taxon>
        <taxon>Actinopterygii</taxon>
        <taxon>Neopterygii</taxon>
        <taxon>Teleostei</taxon>
        <taxon>Ostariophysi</taxon>
        <taxon>Cypriniformes</taxon>
        <taxon>Cyprinidae</taxon>
        <taxon>Labeoninae</taxon>
        <taxon>Labeonini</taxon>
        <taxon>Cirrhinus</taxon>
    </lineage>
</organism>
<keyword evidence="3" id="KW-1185">Reference proteome</keyword>
<proteinExistence type="predicted"/>